<sequence length="95" mass="10371">MRTLFKILLFPIIAILTVLSLGCRLITVVSGTIIGTISSLLFLFTLVCLAMGFAQWEQAKGLLLLCLVFSEIGLFGLANLLLNGVDCVTRKLRQV</sequence>
<evidence type="ECO:0000313" key="4">
    <source>
        <dbReference type="Proteomes" id="UP000068026"/>
    </source>
</evidence>
<feature type="transmembrane region" description="Helical" evidence="1">
    <location>
        <begin position="61"/>
        <end position="82"/>
    </location>
</feature>
<keyword evidence="1" id="KW-0812">Transmembrane</keyword>
<evidence type="ECO:0000256" key="1">
    <source>
        <dbReference type="SAM" id="Phobius"/>
    </source>
</evidence>
<evidence type="ECO:0000313" key="2">
    <source>
        <dbReference type="EMBL" id="AMJ41450.1"/>
    </source>
</evidence>
<dbReference type="KEGG" id="cpro:CPRO_18680"/>
<feature type="transmembrane region" description="Helical" evidence="1">
    <location>
        <begin position="33"/>
        <end position="54"/>
    </location>
</feature>
<dbReference type="Proteomes" id="UP000068026">
    <property type="component" value="Chromosome"/>
</dbReference>
<feature type="transmembrane region" description="Helical" evidence="1">
    <location>
        <begin position="7"/>
        <end position="27"/>
    </location>
</feature>
<accession>A0A0X1U917</accession>
<reference evidence="2 4" key="1">
    <citation type="journal article" date="2016" name="Genome Announc.">
        <title>Complete Genome Sequence of the Amino Acid-Fermenting Clostridium propionicum X2 (DSM 1682).</title>
        <authorList>
            <person name="Poehlein A."/>
            <person name="Schlien K."/>
            <person name="Chowdhury N.P."/>
            <person name="Gottschalk G."/>
            <person name="Buckel W."/>
            <person name="Daniel R."/>
        </authorList>
    </citation>
    <scope>NUCLEOTIDE SEQUENCE [LARGE SCALE GENOMIC DNA]</scope>
    <source>
        <strain evidence="2 4">X2</strain>
    </source>
</reference>
<evidence type="ECO:0000313" key="5">
    <source>
        <dbReference type="Proteomes" id="UP000184204"/>
    </source>
</evidence>
<organism evidence="3 5">
    <name type="scientific">Anaerotignum propionicum DSM 1682</name>
    <dbReference type="NCBI Taxonomy" id="991789"/>
    <lineage>
        <taxon>Bacteria</taxon>
        <taxon>Bacillati</taxon>
        <taxon>Bacillota</taxon>
        <taxon>Clostridia</taxon>
        <taxon>Lachnospirales</taxon>
        <taxon>Anaerotignaceae</taxon>
        <taxon>Anaerotignum</taxon>
    </lineage>
</organism>
<reference evidence="3" key="4">
    <citation type="submission" date="2016-11" db="EMBL/GenBank/DDBJ databases">
        <authorList>
            <person name="Varghese N."/>
            <person name="Submissions S."/>
        </authorList>
    </citation>
    <scope>NUCLEOTIDE SEQUENCE</scope>
    <source>
        <strain evidence="3">DSM 1682</strain>
    </source>
</reference>
<dbReference type="RefSeq" id="WP_066050709.1">
    <property type="nucleotide sequence ID" value="NZ_CP014223.1"/>
</dbReference>
<name>A0A0X1U917_ANAPI</name>
<keyword evidence="1" id="KW-0472">Membrane</keyword>
<dbReference type="Proteomes" id="UP000184204">
    <property type="component" value="Unassembled WGS sequence"/>
</dbReference>
<keyword evidence="4" id="KW-1185">Reference proteome</keyword>
<proteinExistence type="predicted"/>
<reference evidence="5" key="3">
    <citation type="submission" date="2016-11" db="EMBL/GenBank/DDBJ databases">
        <authorList>
            <person name="Jaros S."/>
            <person name="Januszkiewicz K."/>
            <person name="Wedrychowicz H."/>
        </authorList>
    </citation>
    <scope>NUCLEOTIDE SEQUENCE [LARGE SCALE GENOMIC DNA]</scope>
    <source>
        <strain evidence="5">DSM 1682</strain>
    </source>
</reference>
<dbReference type="AlphaFoldDB" id="A0A0X1U917"/>
<dbReference type="PROSITE" id="PS51257">
    <property type="entry name" value="PROKAR_LIPOPROTEIN"/>
    <property type="match status" value="1"/>
</dbReference>
<reference evidence="4" key="2">
    <citation type="submission" date="2016-01" db="EMBL/GenBank/DDBJ databases">
        <authorList>
            <person name="Poehlein A."/>
            <person name="Schlien K."/>
            <person name="Gottschalk G."/>
            <person name="Buckel W."/>
            <person name="Daniel R."/>
        </authorList>
    </citation>
    <scope>NUCLEOTIDE SEQUENCE [LARGE SCALE GENOMIC DNA]</scope>
    <source>
        <strain evidence="4">X2</strain>
    </source>
</reference>
<gene>
    <name evidence="2" type="ORF">CPRO_18680</name>
    <name evidence="3" type="ORF">SAMN02745151_01465</name>
</gene>
<keyword evidence="1" id="KW-1133">Transmembrane helix</keyword>
<protein>
    <submittedName>
        <fullName evidence="3">Uncharacterized protein</fullName>
    </submittedName>
</protein>
<dbReference type="EMBL" id="FQUA01000005">
    <property type="protein sequence ID" value="SHE68725.1"/>
    <property type="molecule type" value="Genomic_DNA"/>
</dbReference>
<evidence type="ECO:0000313" key="3">
    <source>
        <dbReference type="EMBL" id="SHE68725.1"/>
    </source>
</evidence>
<dbReference type="EMBL" id="CP014223">
    <property type="protein sequence ID" value="AMJ41450.1"/>
    <property type="molecule type" value="Genomic_DNA"/>
</dbReference>